<reference evidence="2 3" key="1">
    <citation type="submission" date="2018-10" db="EMBL/GenBank/DDBJ databases">
        <title>Co-occurring genomic capacity for anaerobic methane metabolism and dissimilatory sulfite reduction discovered in the Korarchaeota.</title>
        <authorList>
            <person name="Mckay L.J."/>
            <person name="Dlakic M."/>
            <person name="Fields M.W."/>
            <person name="Delmont T.O."/>
            <person name="Eren A.M."/>
            <person name="Jay Z.J."/>
            <person name="Klingelsmith K.B."/>
            <person name="Rusch D.B."/>
            <person name="Inskeep W.P."/>
        </authorList>
    </citation>
    <scope>NUCLEOTIDE SEQUENCE [LARGE SCALE GENOMIC DNA]</scope>
    <source>
        <strain evidence="2 3">MDKW</strain>
    </source>
</reference>
<evidence type="ECO:0000313" key="3">
    <source>
        <dbReference type="Proteomes" id="UP000277582"/>
    </source>
</evidence>
<keyword evidence="1" id="KW-0812">Transmembrane</keyword>
<evidence type="ECO:0000256" key="1">
    <source>
        <dbReference type="SAM" id="Phobius"/>
    </source>
</evidence>
<dbReference type="Proteomes" id="UP000277582">
    <property type="component" value="Unassembled WGS sequence"/>
</dbReference>
<keyword evidence="1" id="KW-0472">Membrane</keyword>
<organism evidence="2 3">
    <name type="scientific">Candidatus Methanodesulfokora washburnensis</name>
    <dbReference type="NCBI Taxonomy" id="2478471"/>
    <lineage>
        <taxon>Archaea</taxon>
        <taxon>Thermoproteota</taxon>
        <taxon>Candidatus Korarchaeia</taxon>
        <taxon>Candidatus Korarchaeia incertae sedis</taxon>
        <taxon>Candidatus Methanodesulfokora</taxon>
    </lineage>
</organism>
<protein>
    <submittedName>
        <fullName evidence="2">Uncharacterized protein</fullName>
    </submittedName>
</protein>
<proteinExistence type="predicted"/>
<evidence type="ECO:0000313" key="2">
    <source>
        <dbReference type="EMBL" id="RSN73468.1"/>
    </source>
</evidence>
<gene>
    <name evidence="2" type="ORF">D6D85_10280</name>
</gene>
<keyword evidence="3" id="KW-1185">Reference proteome</keyword>
<comment type="caution">
    <text evidence="2">The sequence shown here is derived from an EMBL/GenBank/DDBJ whole genome shotgun (WGS) entry which is preliminary data.</text>
</comment>
<accession>A0A429GI04</accession>
<dbReference type="AlphaFoldDB" id="A0A429GI04"/>
<keyword evidence="1" id="KW-1133">Transmembrane helix</keyword>
<name>A0A429GI04_9CREN</name>
<sequence length="86" mass="9794">MNIRKGVIKTRIISRSGCLIGMAILIGMKRRIKNIIDFKGYPLLLYTALSVMISFPSERPPYLRITFSSGGMPPMLSLYEFLLRNL</sequence>
<dbReference type="EMBL" id="RCOS01000114">
    <property type="protein sequence ID" value="RSN73468.1"/>
    <property type="molecule type" value="Genomic_DNA"/>
</dbReference>
<feature type="transmembrane region" description="Helical" evidence="1">
    <location>
        <begin position="40"/>
        <end position="56"/>
    </location>
</feature>